<feature type="transmembrane region" description="Helical" evidence="1">
    <location>
        <begin position="372"/>
        <end position="397"/>
    </location>
</feature>
<keyword evidence="1" id="KW-0472">Membrane</keyword>
<dbReference type="Proteomes" id="UP000752292">
    <property type="component" value="Unassembled WGS sequence"/>
</dbReference>
<feature type="transmembrane region" description="Helical" evidence="1">
    <location>
        <begin position="151"/>
        <end position="170"/>
    </location>
</feature>
<protein>
    <submittedName>
        <fullName evidence="3">TRAP transporter fused permease subunit</fullName>
    </submittedName>
</protein>
<feature type="transmembrane region" description="Helical" evidence="1">
    <location>
        <begin position="213"/>
        <end position="229"/>
    </location>
</feature>
<evidence type="ECO:0000259" key="2">
    <source>
        <dbReference type="Pfam" id="PF06808"/>
    </source>
</evidence>
<evidence type="ECO:0000313" key="3">
    <source>
        <dbReference type="EMBL" id="MBI4251871.1"/>
    </source>
</evidence>
<dbReference type="EMBL" id="JACQRX010000232">
    <property type="protein sequence ID" value="MBI4251871.1"/>
    <property type="molecule type" value="Genomic_DNA"/>
</dbReference>
<feature type="transmembrane region" description="Helical" evidence="1">
    <location>
        <begin position="274"/>
        <end position="301"/>
    </location>
</feature>
<feature type="transmembrane region" description="Helical" evidence="1">
    <location>
        <begin position="746"/>
        <end position="763"/>
    </location>
</feature>
<feature type="domain" description="TRAP C4-dicarboxylate transport system permease DctM subunit" evidence="2">
    <location>
        <begin position="224"/>
        <end position="491"/>
    </location>
</feature>
<sequence length="851" mass="93130">MIFAPESISRRQLDRGFQRENLPVWGALAVLFLIYVTVIAGRTFNLYLPIEDAWDWQEVTFPRLGLVLGGGGFLFASVLCFFPSAATAVCALAFGCYFLYGAANDAPVDLLLGFAEPIGIGLGYVLPASVIKSMSFMWEGLHFPVARYYAFHFYLPLYVFFTGILTFVYYPARDSSPRNRPSYVDLILCVITLIFSVEYMVNFGDRGDRAGSVQWPDVVLGTLAIIISIEMVRRMLGWVLPILGFMFFFYNLYGNYFPERIMHKGFSYNEVVNFIYSGDGIFGVIANVYASYVFLFILFGVFLEMTKVGDVFVNLAFALVGRLRGGPAKAAVVSSGLVGTVVGSGAANIVITGTFTIPLMKRIGFQPHYAGAVEAVASLGGQLMPPVMGSAAVLVAAFTETSYNYIAFVSFVPALMYYYAVYSSVHNQAGKLGILGMEEKDIPNFWELMKKDGYLLLPVPVLVFRLVIGRSPFDAALWAICMSIFLSFFRRDTRIIGLPPAIARWLNLPHWGTDHDRLEVRAERAMLSIIRSGRTKEEGEAAKQKILAEGLGPRQSILQENWMIVLAAAMLAVMTALGMPLAHALFWSLAAMFLFSSPKLMIGLETGAINSLTIGTTAGVMGLVLAGVSLPGIALKFSSVLLGYSSLLVDLFGWRGSELPMVLIMSAAASYVLGMGMTITAAYVFLSILVVPALVKLGVPELNAHLIVLWQCQYASLNPPFALGAFVAAGIAGSDPMRTGFACIRMAYPLYAVPFLMAYSPLLMDPGSHWAEVTLVWVTGFMGIYCLSAGLEGFLQRKLAWLERINFLVAGVFLYSHSFWLNGIGTVLMVLGIFLHLKAGAFFGKEAASKT</sequence>
<keyword evidence="1" id="KW-0812">Transmembrane</keyword>
<keyword evidence="1" id="KW-1133">Transmembrane helix</keyword>
<accession>A0A933E879</accession>
<dbReference type="InterPro" id="IPR011853">
    <property type="entry name" value="TRAP_DctM-Dct_fused"/>
</dbReference>
<feature type="transmembrane region" description="Helical" evidence="1">
    <location>
        <begin position="472"/>
        <end position="489"/>
    </location>
</feature>
<reference evidence="3" key="1">
    <citation type="submission" date="2020-07" db="EMBL/GenBank/DDBJ databases">
        <title>Huge and variable diversity of episymbiotic CPR bacteria and DPANN archaea in groundwater ecosystems.</title>
        <authorList>
            <person name="He C.Y."/>
            <person name="Keren R."/>
            <person name="Whittaker M."/>
            <person name="Farag I.F."/>
            <person name="Doudna J."/>
            <person name="Cate J.H.D."/>
            <person name="Banfield J.F."/>
        </authorList>
    </citation>
    <scope>NUCLEOTIDE SEQUENCE</scope>
    <source>
        <strain evidence="3">NC_groundwater_1370_Ag_S-0.2um_69_93</strain>
    </source>
</reference>
<name>A0A933E879_UNCTE</name>
<feature type="transmembrane region" description="Helical" evidence="1">
    <location>
        <begin position="182"/>
        <end position="201"/>
    </location>
</feature>
<proteinExistence type="predicted"/>
<feature type="transmembrane region" description="Helical" evidence="1">
    <location>
        <begin position="236"/>
        <end position="254"/>
    </location>
</feature>
<feature type="domain" description="TRAP C4-dicarboxylate transport system permease DctM subunit" evidence="2">
    <location>
        <begin position="561"/>
        <end position="763"/>
    </location>
</feature>
<feature type="transmembrane region" description="Helical" evidence="1">
    <location>
        <begin position="714"/>
        <end position="734"/>
    </location>
</feature>
<gene>
    <name evidence="3" type="ORF">HY618_05365</name>
</gene>
<evidence type="ECO:0000256" key="1">
    <source>
        <dbReference type="SAM" id="Phobius"/>
    </source>
</evidence>
<organism evidence="3 4">
    <name type="scientific">Tectimicrobiota bacterium</name>
    <dbReference type="NCBI Taxonomy" id="2528274"/>
    <lineage>
        <taxon>Bacteria</taxon>
        <taxon>Pseudomonadati</taxon>
        <taxon>Nitrospinota/Tectimicrobiota group</taxon>
        <taxon>Candidatus Tectimicrobiota</taxon>
    </lineage>
</organism>
<evidence type="ECO:0000313" key="4">
    <source>
        <dbReference type="Proteomes" id="UP000752292"/>
    </source>
</evidence>
<dbReference type="NCBIfam" id="TIGR02123">
    <property type="entry name" value="TRAP_fused"/>
    <property type="match status" value="1"/>
</dbReference>
<feature type="transmembrane region" description="Helical" evidence="1">
    <location>
        <begin position="775"/>
        <end position="795"/>
    </location>
</feature>
<dbReference type="PANTHER" id="PTHR43849">
    <property type="entry name" value="BLL3936 PROTEIN"/>
    <property type="match status" value="1"/>
</dbReference>
<comment type="caution">
    <text evidence="3">The sequence shown here is derived from an EMBL/GenBank/DDBJ whole genome shotgun (WGS) entry which is preliminary data.</text>
</comment>
<feature type="transmembrane region" description="Helical" evidence="1">
    <location>
        <begin position="110"/>
        <end position="131"/>
    </location>
</feature>
<dbReference type="PANTHER" id="PTHR43849:SF2">
    <property type="entry name" value="BLL3936 PROTEIN"/>
    <property type="match status" value="1"/>
</dbReference>
<feature type="transmembrane region" description="Helical" evidence="1">
    <location>
        <begin position="607"/>
        <end position="627"/>
    </location>
</feature>
<dbReference type="AlphaFoldDB" id="A0A933E879"/>
<feature type="transmembrane region" description="Helical" evidence="1">
    <location>
        <begin position="21"/>
        <end position="40"/>
    </location>
</feature>
<feature type="transmembrane region" description="Helical" evidence="1">
    <location>
        <begin position="562"/>
        <end position="595"/>
    </location>
</feature>
<dbReference type="Pfam" id="PF06808">
    <property type="entry name" value="DctM"/>
    <property type="match status" value="2"/>
</dbReference>
<feature type="transmembrane region" description="Helical" evidence="1">
    <location>
        <begin position="807"/>
        <end position="835"/>
    </location>
</feature>
<feature type="transmembrane region" description="Helical" evidence="1">
    <location>
        <begin position="73"/>
        <end position="98"/>
    </location>
</feature>
<feature type="transmembrane region" description="Helical" evidence="1">
    <location>
        <begin position="403"/>
        <end position="422"/>
    </location>
</feature>
<dbReference type="InterPro" id="IPR010656">
    <property type="entry name" value="DctM"/>
</dbReference>
<feature type="transmembrane region" description="Helical" evidence="1">
    <location>
        <begin position="337"/>
        <end position="360"/>
    </location>
</feature>
<feature type="transmembrane region" description="Helical" evidence="1">
    <location>
        <begin position="661"/>
        <end position="694"/>
    </location>
</feature>